<evidence type="ECO:0000256" key="1">
    <source>
        <dbReference type="SAM" id="MobiDB-lite"/>
    </source>
</evidence>
<protein>
    <submittedName>
        <fullName evidence="2">Uncharacterized protein</fullName>
    </submittedName>
</protein>
<comment type="caution">
    <text evidence="2">The sequence shown here is derived from an EMBL/GenBank/DDBJ whole genome shotgun (WGS) entry which is preliminary data.</text>
</comment>
<feature type="region of interest" description="Disordered" evidence="1">
    <location>
        <begin position="23"/>
        <end position="45"/>
    </location>
</feature>
<gene>
    <name evidence="2" type="ORF">HLB23_25690</name>
</gene>
<organism evidence="2 3">
    <name type="scientific">Nocardia uniformis</name>
    <dbReference type="NCBI Taxonomy" id="53432"/>
    <lineage>
        <taxon>Bacteria</taxon>
        <taxon>Bacillati</taxon>
        <taxon>Actinomycetota</taxon>
        <taxon>Actinomycetes</taxon>
        <taxon>Mycobacteriales</taxon>
        <taxon>Nocardiaceae</taxon>
        <taxon>Nocardia</taxon>
    </lineage>
</organism>
<evidence type="ECO:0000313" key="2">
    <source>
        <dbReference type="EMBL" id="NNH73208.1"/>
    </source>
</evidence>
<dbReference type="Proteomes" id="UP000586827">
    <property type="component" value="Unassembled WGS sequence"/>
</dbReference>
<sequence length="95" mass="10305">MTIAKVLRDFGFARVVVHAMDSRTKPSTNPGWKVTALDEGPYPNDPAGHRTIVAVGRLAARFVKRHGGRPNGQSLCTPSYFLQEAIGASHVFTAE</sequence>
<reference evidence="2 3" key="1">
    <citation type="submission" date="2020-05" db="EMBL/GenBank/DDBJ databases">
        <title>MicrobeNet Type strains.</title>
        <authorList>
            <person name="Nicholson A.C."/>
        </authorList>
    </citation>
    <scope>NUCLEOTIDE SEQUENCE [LARGE SCALE GENOMIC DNA]</scope>
    <source>
        <strain evidence="2 3">JCM 3224</strain>
    </source>
</reference>
<evidence type="ECO:0000313" key="3">
    <source>
        <dbReference type="Proteomes" id="UP000586827"/>
    </source>
</evidence>
<proteinExistence type="predicted"/>
<dbReference type="RefSeq" id="WP_157553387.1">
    <property type="nucleotide sequence ID" value="NZ_JABELX010000009.1"/>
</dbReference>
<dbReference type="AlphaFoldDB" id="A0A849C605"/>
<name>A0A849C605_9NOCA</name>
<dbReference type="EMBL" id="JABELX010000009">
    <property type="protein sequence ID" value="NNH73208.1"/>
    <property type="molecule type" value="Genomic_DNA"/>
</dbReference>
<accession>A0A849C605</accession>
<keyword evidence="3" id="KW-1185">Reference proteome</keyword>